<dbReference type="Gene3D" id="3.90.50.10">
    <property type="entry name" value="Photosynthetic Reaction Center, subunit H, domain 2"/>
    <property type="match status" value="1"/>
</dbReference>
<dbReference type="SUPFAM" id="SSF81490">
    <property type="entry name" value="Photosystem II reaction centre subunit H, transmembrane region"/>
    <property type="match status" value="1"/>
</dbReference>
<keyword evidence="1" id="KW-0812">Transmembrane</keyword>
<accession>F5RI19</accession>
<evidence type="ECO:0000313" key="4">
    <source>
        <dbReference type="EMBL" id="EGK70001.1"/>
    </source>
</evidence>
<dbReference type="Pfam" id="PF05239">
    <property type="entry name" value="PRC"/>
    <property type="match status" value="1"/>
</dbReference>
<dbReference type="InterPro" id="IPR011033">
    <property type="entry name" value="PRC_barrel-like_sf"/>
</dbReference>
<dbReference type="InterPro" id="IPR005652">
    <property type="entry name" value="Photo_RC_H"/>
</dbReference>
<feature type="domain" description="PRC-barrel" evidence="3">
    <location>
        <begin position="144"/>
        <end position="211"/>
    </location>
</feature>
<dbReference type="Proteomes" id="UP000005019">
    <property type="component" value="Unassembled WGS sequence"/>
</dbReference>
<dbReference type="GO" id="GO:0019684">
    <property type="term" value="P:photosynthesis, light reaction"/>
    <property type="evidence" value="ECO:0007669"/>
    <property type="project" value="InterPro"/>
</dbReference>
<evidence type="ECO:0000313" key="5">
    <source>
        <dbReference type="Proteomes" id="UP000005019"/>
    </source>
</evidence>
<sequence>METGAITQYIDVAQLVLYAFWIFFAGLIYHLHQESKREGYPLESDRSDSIRVQGYPPIPDPKTFRLQDGRTVTVPNDFRSPQTLKATPSGNWPGAPLDPTGNPMLDGVGPGAWADRADLPDLTFDGALRIVPLRDAPDYDVAHQDTDPRGLPVLGADGARGGVVRDLWVDRSEAIFRYLELDVPAEGGTRRVLLPMNFCRVGERAVRVASILGHQFASVPQPRATDRITLLEEEKVMAYYGGGTLYAEASRKEPLL</sequence>
<dbReference type="InterPro" id="IPR037097">
    <property type="entry name" value="Photo_RC_H_N_sf"/>
</dbReference>
<evidence type="ECO:0000256" key="1">
    <source>
        <dbReference type="SAM" id="Phobius"/>
    </source>
</evidence>
<dbReference type="Pfam" id="PF03967">
    <property type="entry name" value="PRCH"/>
    <property type="match status" value="1"/>
</dbReference>
<dbReference type="SUPFAM" id="SSF50346">
    <property type="entry name" value="PRC-barrel domain"/>
    <property type="match status" value="1"/>
</dbReference>
<reference evidence="4 5" key="1">
    <citation type="journal article" date="2011" name="J. Bacteriol.">
        <title>Genome sequence of Methyloversatilis universalis FAM5T, a methylotrophic representative of the order Rhodocyclales.</title>
        <authorList>
            <person name="Kittichotirat W."/>
            <person name="Good N.M."/>
            <person name="Hall R."/>
            <person name="Bringel F."/>
            <person name="Lajus A."/>
            <person name="Medigue C."/>
            <person name="Smalley N.E."/>
            <person name="Beck D."/>
            <person name="Bumgarner R."/>
            <person name="Vuilleumier S."/>
            <person name="Kalyuzhnaya M.G."/>
        </authorList>
    </citation>
    <scope>NUCLEOTIDE SEQUENCE [LARGE SCALE GENOMIC DNA]</scope>
    <source>
        <strain evidence="5">ATCC BAA-1314 / JCM 13912 / FAM5</strain>
    </source>
</reference>
<keyword evidence="1" id="KW-1133">Transmembrane helix</keyword>
<dbReference type="RefSeq" id="WP_008064780.1">
    <property type="nucleotide sequence ID" value="NZ_AFHG01000059.1"/>
</dbReference>
<dbReference type="EMBL" id="AFHG01000059">
    <property type="protein sequence ID" value="EGK70001.1"/>
    <property type="molecule type" value="Genomic_DNA"/>
</dbReference>
<evidence type="ECO:0000259" key="2">
    <source>
        <dbReference type="Pfam" id="PF03967"/>
    </source>
</evidence>
<feature type="domain" description="Photosynthetic reaction centre H subunit N-terminal" evidence="2">
    <location>
        <begin position="5"/>
        <end position="134"/>
    </location>
</feature>
<dbReference type="AlphaFoldDB" id="F5RI19"/>
<keyword evidence="1" id="KW-0472">Membrane</keyword>
<evidence type="ECO:0000259" key="3">
    <source>
        <dbReference type="Pfam" id="PF05239"/>
    </source>
</evidence>
<dbReference type="InterPro" id="IPR027275">
    <property type="entry name" value="PRC-brl_dom"/>
</dbReference>
<dbReference type="eggNOG" id="COG3861">
    <property type="taxonomic scope" value="Bacteria"/>
</dbReference>
<dbReference type="GO" id="GO:0030077">
    <property type="term" value="C:plasma membrane light-harvesting complex"/>
    <property type="evidence" value="ECO:0007669"/>
    <property type="project" value="InterPro"/>
</dbReference>
<dbReference type="InterPro" id="IPR015810">
    <property type="entry name" value="Photo_RC_H_N"/>
</dbReference>
<keyword evidence="5" id="KW-1185">Reference proteome</keyword>
<dbReference type="Gene3D" id="4.10.540.10">
    <property type="entry name" value="Photosynthetic reaction centre, H subunit, N-terminal domain"/>
    <property type="match status" value="1"/>
</dbReference>
<dbReference type="STRING" id="1000565.METUNv1_03969"/>
<dbReference type="NCBIfam" id="TIGR01150">
    <property type="entry name" value="puhA"/>
    <property type="match status" value="1"/>
</dbReference>
<proteinExistence type="predicted"/>
<dbReference type="OrthoDB" id="8557487at2"/>
<organism evidence="4 5">
    <name type="scientific">Methyloversatilis universalis (strain ATCC BAA-1314 / DSM 25237 / JCM 13912 / CCUG 52030 / FAM5)</name>
    <dbReference type="NCBI Taxonomy" id="1000565"/>
    <lineage>
        <taxon>Bacteria</taxon>
        <taxon>Pseudomonadati</taxon>
        <taxon>Pseudomonadota</taxon>
        <taxon>Betaproteobacteria</taxon>
        <taxon>Nitrosomonadales</taxon>
        <taxon>Sterolibacteriaceae</taxon>
        <taxon>Methyloversatilis</taxon>
    </lineage>
</organism>
<comment type="caution">
    <text evidence="4">The sequence shown here is derived from an EMBL/GenBank/DDBJ whole genome shotgun (WGS) entry which is preliminary data.</text>
</comment>
<protein>
    <submittedName>
        <fullName evidence="4">Reaction center protein H chain</fullName>
    </submittedName>
</protein>
<gene>
    <name evidence="4" type="ORF">METUNv1_03969</name>
</gene>
<feature type="transmembrane region" description="Helical" evidence="1">
    <location>
        <begin position="12"/>
        <end position="31"/>
    </location>
</feature>
<dbReference type="InterPro" id="IPR014747">
    <property type="entry name" value="Bac_photo_RC_H_C"/>
</dbReference>
<name>F5RI19_METUF</name>